<keyword evidence="4" id="KW-0413">Isomerase</keyword>
<keyword evidence="3" id="KW-0697">Rotamase</keyword>
<dbReference type="Pfam" id="PF00254">
    <property type="entry name" value="FKBP_C"/>
    <property type="match status" value="1"/>
</dbReference>
<organism evidence="6">
    <name type="scientific">marine metagenome</name>
    <dbReference type="NCBI Taxonomy" id="408172"/>
    <lineage>
        <taxon>unclassified sequences</taxon>
        <taxon>metagenomes</taxon>
        <taxon>ecological metagenomes</taxon>
    </lineage>
</organism>
<name>A0A381RQB1_9ZZZZ</name>
<evidence type="ECO:0000256" key="3">
    <source>
        <dbReference type="ARBA" id="ARBA00023110"/>
    </source>
</evidence>
<dbReference type="EC" id="5.2.1.8" evidence="2"/>
<reference evidence="6" key="1">
    <citation type="submission" date="2018-05" db="EMBL/GenBank/DDBJ databases">
        <authorList>
            <person name="Lanie J.A."/>
            <person name="Ng W.-L."/>
            <person name="Kazmierczak K.M."/>
            <person name="Andrzejewski T.M."/>
            <person name="Davidsen T.M."/>
            <person name="Wayne K.J."/>
            <person name="Tettelin H."/>
            <person name="Glass J.I."/>
            <person name="Rusch D."/>
            <person name="Podicherti R."/>
            <person name="Tsui H.-C.T."/>
            <person name="Winkler M.E."/>
        </authorList>
    </citation>
    <scope>NUCLEOTIDE SEQUENCE</scope>
</reference>
<dbReference type="PROSITE" id="PS50059">
    <property type="entry name" value="FKBP_PPIASE"/>
    <property type="match status" value="1"/>
</dbReference>
<feature type="non-terminal residue" evidence="6">
    <location>
        <position position="1"/>
    </location>
</feature>
<dbReference type="InterPro" id="IPR001179">
    <property type="entry name" value="PPIase_FKBP_dom"/>
</dbReference>
<dbReference type="InterPro" id="IPR046357">
    <property type="entry name" value="PPIase_dom_sf"/>
</dbReference>
<evidence type="ECO:0000256" key="4">
    <source>
        <dbReference type="ARBA" id="ARBA00023235"/>
    </source>
</evidence>
<evidence type="ECO:0000313" key="6">
    <source>
        <dbReference type="EMBL" id="SUZ92077.1"/>
    </source>
</evidence>
<protein>
    <recommendedName>
        <fullName evidence="2">peptidylprolyl isomerase</fullName>
        <ecNumber evidence="2">5.2.1.8</ecNumber>
    </recommendedName>
</protein>
<dbReference type="GO" id="GO:0003755">
    <property type="term" value="F:peptidyl-prolyl cis-trans isomerase activity"/>
    <property type="evidence" value="ECO:0007669"/>
    <property type="project" value="UniProtKB-KW"/>
</dbReference>
<dbReference type="EMBL" id="UINC01002029">
    <property type="protein sequence ID" value="SUZ92077.1"/>
    <property type="molecule type" value="Genomic_DNA"/>
</dbReference>
<dbReference type="PANTHER" id="PTHR43811:SF19">
    <property type="entry name" value="39 KDA FK506-BINDING NUCLEAR PROTEIN"/>
    <property type="match status" value="1"/>
</dbReference>
<evidence type="ECO:0000256" key="2">
    <source>
        <dbReference type="ARBA" id="ARBA00013194"/>
    </source>
</evidence>
<proteinExistence type="predicted"/>
<feature type="domain" description="PPIase FKBP-type" evidence="5">
    <location>
        <begin position="61"/>
        <end position="152"/>
    </location>
</feature>
<comment type="catalytic activity">
    <reaction evidence="1">
        <text>[protein]-peptidylproline (omega=180) = [protein]-peptidylproline (omega=0)</text>
        <dbReference type="Rhea" id="RHEA:16237"/>
        <dbReference type="Rhea" id="RHEA-COMP:10747"/>
        <dbReference type="Rhea" id="RHEA-COMP:10748"/>
        <dbReference type="ChEBI" id="CHEBI:83833"/>
        <dbReference type="ChEBI" id="CHEBI:83834"/>
        <dbReference type="EC" id="5.2.1.8"/>
    </reaction>
</comment>
<evidence type="ECO:0000256" key="1">
    <source>
        <dbReference type="ARBA" id="ARBA00000971"/>
    </source>
</evidence>
<dbReference type="Gene3D" id="3.10.50.40">
    <property type="match status" value="1"/>
</dbReference>
<evidence type="ECO:0000259" key="5">
    <source>
        <dbReference type="PROSITE" id="PS50059"/>
    </source>
</evidence>
<sequence length="152" mass="15415">VKSIRHYEVCVLVTAVLCTACGGGTGTSPSAPTSTTSSSNPTVAFSATDLTVTTGAQAANGDSLTVTYFGWLYDQAASENKGLLFDSASDGFTFVLGAGQVITGWDQGLVGIRVGAKRRLIIPSSMAYGASGAGSIPGNATLLFEVVLVSIQ</sequence>
<dbReference type="AlphaFoldDB" id="A0A381RQB1"/>
<dbReference type="PANTHER" id="PTHR43811">
    <property type="entry name" value="FKBP-TYPE PEPTIDYL-PROLYL CIS-TRANS ISOMERASE FKPA"/>
    <property type="match status" value="1"/>
</dbReference>
<accession>A0A381RQB1</accession>
<dbReference type="SUPFAM" id="SSF54534">
    <property type="entry name" value="FKBP-like"/>
    <property type="match status" value="1"/>
</dbReference>
<gene>
    <name evidence="6" type="ORF">METZ01_LOCUS44931</name>
</gene>